<evidence type="ECO:0000259" key="1">
    <source>
        <dbReference type="Pfam" id="PF13391"/>
    </source>
</evidence>
<protein>
    <submittedName>
        <fullName evidence="2">HNH endonuclease</fullName>
    </submittedName>
</protein>
<sequence length="313" mass="35557">MAYYWVNLGDTFKEVLKGEFLWAPAHSFTSKGNKTVKAGWKAVPNVVKGDIIFCYWKGNIIYTAIAKMDAYESIKPSAAVFSKWPMDGYKIDVDLLELDHMVSIDSFRDTIYDLYNDYCVPKLLNSVKKVSENYMISIPDSAANIILQELGDAVFDLEFKAQKYSPNLFAKKETKTKKSVDRTVKESIVKSRVGQGQFRKDVLALWDNTCPVTDIKMPSLLVASHINPWNSSNNEERLDAYNGLPLSPSIDKLFDKGYVSFSNDGHLLKSDKIDDTSLRLLGIDPEMKISGLTEKHAYYLAKHRELFKFEAKD</sequence>
<name>A0A366CXS3_9GAMM</name>
<organism evidence="2 3">
    <name type="scientific">Marinomonas aquiplantarum</name>
    <dbReference type="NCBI Taxonomy" id="491951"/>
    <lineage>
        <taxon>Bacteria</taxon>
        <taxon>Pseudomonadati</taxon>
        <taxon>Pseudomonadota</taxon>
        <taxon>Gammaproteobacteria</taxon>
        <taxon>Oceanospirillales</taxon>
        <taxon>Oceanospirillaceae</taxon>
        <taxon>Marinomonas</taxon>
    </lineage>
</organism>
<comment type="caution">
    <text evidence="2">The sequence shown here is derived from an EMBL/GenBank/DDBJ whole genome shotgun (WGS) entry which is preliminary data.</text>
</comment>
<dbReference type="AlphaFoldDB" id="A0A366CXS3"/>
<evidence type="ECO:0000313" key="2">
    <source>
        <dbReference type="EMBL" id="RBO82613.1"/>
    </source>
</evidence>
<dbReference type="RefSeq" id="WP_113874578.1">
    <property type="nucleotide sequence ID" value="NZ_QNRF01000005.1"/>
</dbReference>
<dbReference type="Pfam" id="PF13391">
    <property type="entry name" value="HNH_2"/>
    <property type="match status" value="1"/>
</dbReference>
<reference evidence="2 3" key="1">
    <citation type="submission" date="2018-06" db="EMBL/GenBank/DDBJ databases">
        <title>Genomic Encyclopedia of Type Strains, Phase III (KMG-III): the genomes of soil and plant-associated and newly described type strains.</title>
        <authorList>
            <person name="Whitman W."/>
        </authorList>
    </citation>
    <scope>NUCLEOTIDE SEQUENCE [LARGE SCALE GENOMIC DNA]</scope>
    <source>
        <strain evidence="2 3">CECT 7732</strain>
    </source>
</reference>
<keyword evidence="2" id="KW-0540">Nuclease</keyword>
<keyword evidence="3" id="KW-1185">Reference proteome</keyword>
<gene>
    <name evidence="2" type="ORF">DFP76_10578</name>
</gene>
<feature type="domain" description="HNH nuclease" evidence="1">
    <location>
        <begin position="210"/>
        <end position="261"/>
    </location>
</feature>
<dbReference type="EMBL" id="QNRF01000005">
    <property type="protein sequence ID" value="RBO82613.1"/>
    <property type="molecule type" value="Genomic_DNA"/>
</dbReference>
<dbReference type="OrthoDB" id="529575at2"/>
<evidence type="ECO:0000313" key="3">
    <source>
        <dbReference type="Proteomes" id="UP000252086"/>
    </source>
</evidence>
<dbReference type="GO" id="GO:0004519">
    <property type="term" value="F:endonuclease activity"/>
    <property type="evidence" value="ECO:0007669"/>
    <property type="project" value="UniProtKB-KW"/>
</dbReference>
<dbReference type="Proteomes" id="UP000252086">
    <property type="component" value="Unassembled WGS sequence"/>
</dbReference>
<keyword evidence="2" id="KW-0378">Hydrolase</keyword>
<keyword evidence="2" id="KW-0255">Endonuclease</keyword>
<accession>A0A366CXS3</accession>
<proteinExistence type="predicted"/>
<dbReference type="InterPro" id="IPR003615">
    <property type="entry name" value="HNH_nuc"/>
</dbReference>